<dbReference type="AlphaFoldDB" id="A0A392VE30"/>
<reference evidence="1 2" key="1">
    <citation type="journal article" date="2018" name="Front. Plant Sci.">
        <title>Red Clover (Trifolium pratense) and Zigzag Clover (T. medium) - A Picture of Genomic Similarities and Differences.</title>
        <authorList>
            <person name="Dluhosova J."/>
            <person name="Istvanek J."/>
            <person name="Nedelnik J."/>
            <person name="Repkova J."/>
        </authorList>
    </citation>
    <scope>NUCLEOTIDE SEQUENCE [LARGE SCALE GENOMIC DNA]</scope>
    <source>
        <strain evidence="2">cv. 10/8</strain>
        <tissue evidence="1">Leaf</tissue>
    </source>
</reference>
<evidence type="ECO:0000313" key="1">
    <source>
        <dbReference type="EMBL" id="MCI85742.1"/>
    </source>
</evidence>
<keyword evidence="2" id="KW-1185">Reference proteome</keyword>
<evidence type="ECO:0000313" key="2">
    <source>
        <dbReference type="Proteomes" id="UP000265520"/>
    </source>
</evidence>
<sequence>MYRMGLGYHPQVSNHLRGFGLPDALFRFRNSGISTSACVPISASSEFAG</sequence>
<accession>A0A392VE30</accession>
<dbReference type="Proteomes" id="UP000265520">
    <property type="component" value="Unassembled WGS sequence"/>
</dbReference>
<protein>
    <submittedName>
        <fullName evidence="1">Uncharacterized protein</fullName>
    </submittedName>
</protein>
<comment type="caution">
    <text evidence="1">The sequence shown here is derived from an EMBL/GenBank/DDBJ whole genome shotgun (WGS) entry which is preliminary data.</text>
</comment>
<feature type="non-terminal residue" evidence="1">
    <location>
        <position position="49"/>
    </location>
</feature>
<dbReference type="EMBL" id="LXQA011122704">
    <property type="protein sequence ID" value="MCI85742.1"/>
    <property type="molecule type" value="Genomic_DNA"/>
</dbReference>
<organism evidence="1 2">
    <name type="scientific">Trifolium medium</name>
    <dbReference type="NCBI Taxonomy" id="97028"/>
    <lineage>
        <taxon>Eukaryota</taxon>
        <taxon>Viridiplantae</taxon>
        <taxon>Streptophyta</taxon>
        <taxon>Embryophyta</taxon>
        <taxon>Tracheophyta</taxon>
        <taxon>Spermatophyta</taxon>
        <taxon>Magnoliopsida</taxon>
        <taxon>eudicotyledons</taxon>
        <taxon>Gunneridae</taxon>
        <taxon>Pentapetalae</taxon>
        <taxon>rosids</taxon>
        <taxon>fabids</taxon>
        <taxon>Fabales</taxon>
        <taxon>Fabaceae</taxon>
        <taxon>Papilionoideae</taxon>
        <taxon>50 kb inversion clade</taxon>
        <taxon>NPAAA clade</taxon>
        <taxon>Hologalegina</taxon>
        <taxon>IRL clade</taxon>
        <taxon>Trifolieae</taxon>
        <taxon>Trifolium</taxon>
    </lineage>
</organism>
<name>A0A392VE30_9FABA</name>
<proteinExistence type="predicted"/>